<protein>
    <submittedName>
        <fullName evidence="1">Uncharacterized protein</fullName>
    </submittedName>
</protein>
<dbReference type="RefSeq" id="WP_282023447.1">
    <property type="nucleotide sequence ID" value="NZ_CAMXCH010000001.1"/>
</dbReference>
<keyword evidence="2" id="KW-1185">Reference proteome</keyword>
<proteinExistence type="predicted"/>
<comment type="caution">
    <text evidence="1">The sequence shown here is derived from an EMBL/GenBank/DDBJ whole genome shotgun (WGS) entry which is preliminary data.</text>
</comment>
<evidence type="ECO:0000313" key="2">
    <source>
        <dbReference type="Proteomes" id="UP001154272"/>
    </source>
</evidence>
<reference evidence="1" key="1">
    <citation type="submission" date="2022-10" db="EMBL/GenBank/DDBJ databases">
        <authorList>
            <person name="Botero Cardona J."/>
        </authorList>
    </citation>
    <scope>NUCLEOTIDE SEQUENCE</scope>
    <source>
        <strain evidence="1">R-83534</strain>
    </source>
</reference>
<accession>A0ABM9HLI9</accession>
<name>A0ABM9HLI9_9PROT</name>
<dbReference type="EMBL" id="CAMXCH010000001">
    <property type="protein sequence ID" value="CAI3932721.1"/>
    <property type="molecule type" value="Genomic_DNA"/>
</dbReference>
<organism evidence="1 2">
    <name type="scientific">Commensalibacter papalotli</name>
    <name type="common">ex Botero et al. 2024</name>
    <dbReference type="NCBI Taxonomy" id="2972766"/>
    <lineage>
        <taxon>Bacteria</taxon>
        <taxon>Pseudomonadati</taxon>
        <taxon>Pseudomonadota</taxon>
        <taxon>Alphaproteobacteria</taxon>
        <taxon>Acetobacterales</taxon>
        <taxon>Acetobacteraceae</taxon>
    </lineage>
</organism>
<gene>
    <name evidence="1" type="ORF">R83534S58_LOCUS634</name>
</gene>
<sequence>MSTNQECLNNKNLSNAHVLQAFPLTEWYGTAFDFQVKLYNNIVIKWNASEATLNITHNWIYPQEGGYIAIPNDRILFNEDDGRAITFNTPLTLKKEKDRMLRFFSVGGDSLKIWFGNNIQISYVCAGIVEGS</sequence>
<evidence type="ECO:0000313" key="1">
    <source>
        <dbReference type="EMBL" id="CAI3932721.1"/>
    </source>
</evidence>
<dbReference type="Proteomes" id="UP001154272">
    <property type="component" value="Unassembled WGS sequence"/>
</dbReference>